<dbReference type="GeneID" id="86052889"/>
<dbReference type="GO" id="GO:0016787">
    <property type="term" value="F:hydrolase activity"/>
    <property type="evidence" value="ECO:0007669"/>
    <property type="project" value="UniProtKB-KW"/>
</dbReference>
<dbReference type="EC" id="3.1.1.-" evidence="3"/>
<organism evidence="5 6">
    <name type="scientific">Eisenbergiella porci</name>
    <dbReference type="NCBI Taxonomy" id="2652274"/>
    <lineage>
        <taxon>Bacteria</taxon>
        <taxon>Bacillati</taxon>
        <taxon>Bacillota</taxon>
        <taxon>Clostridia</taxon>
        <taxon>Lachnospirales</taxon>
        <taxon>Lachnospiraceae</taxon>
        <taxon>Eisenbergiella</taxon>
    </lineage>
</organism>
<dbReference type="AlphaFoldDB" id="A0A6N7WF66"/>
<evidence type="ECO:0000256" key="1">
    <source>
        <dbReference type="ARBA" id="ARBA00005964"/>
    </source>
</evidence>
<dbReference type="Pfam" id="PF00135">
    <property type="entry name" value="COesterase"/>
    <property type="match status" value="1"/>
</dbReference>
<name>A0A6N7WF66_9FIRM</name>
<protein>
    <recommendedName>
        <fullName evidence="3">Carboxylic ester hydrolase</fullName>
        <ecNumber evidence="3">3.1.1.-</ecNumber>
    </recommendedName>
</protein>
<dbReference type="InterPro" id="IPR029058">
    <property type="entry name" value="AB_hydrolase_fold"/>
</dbReference>
<proteinExistence type="inferred from homology"/>
<keyword evidence="2 3" id="KW-0378">Hydrolase</keyword>
<gene>
    <name evidence="5" type="ORF">FYJ45_07400</name>
</gene>
<keyword evidence="6" id="KW-1185">Reference proteome</keyword>
<dbReference type="EMBL" id="VUMI01000009">
    <property type="protein sequence ID" value="MSS88128.1"/>
    <property type="molecule type" value="Genomic_DNA"/>
</dbReference>
<dbReference type="InterPro" id="IPR050309">
    <property type="entry name" value="Type-B_Carboxylest/Lipase"/>
</dbReference>
<evidence type="ECO:0000256" key="2">
    <source>
        <dbReference type="ARBA" id="ARBA00022801"/>
    </source>
</evidence>
<evidence type="ECO:0000313" key="6">
    <source>
        <dbReference type="Proteomes" id="UP000436047"/>
    </source>
</evidence>
<dbReference type="PROSITE" id="PS00122">
    <property type="entry name" value="CARBOXYLESTERASE_B_1"/>
    <property type="match status" value="1"/>
</dbReference>
<dbReference type="Proteomes" id="UP000436047">
    <property type="component" value="Unassembled WGS sequence"/>
</dbReference>
<dbReference type="SUPFAM" id="SSF53474">
    <property type="entry name" value="alpha/beta-Hydrolases"/>
    <property type="match status" value="1"/>
</dbReference>
<dbReference type="InterPro" id="IPR002018">
    <property type="entry name" value="CarbesteraseB"/>
</dbReference>
<dbReference type="InterPro" id="IPR019819">
    <property type="entry name" value="Carboxylesterase_B_CS"/>
</dbReference>
<dbReference type="PANTHER" id="PTHR11559">
    <property type="entry name" value="CARBOXYLESTERASE"/>
    <property type="match status" value="1"/>
</dbReference>
<evidence type="ECO:0000256" key="3">
    <source>
        <dbReference type="RuleBase" id="RU361235"/>
    </source>
</evidence>
<dbReference type="RefSeq" id="WP_154464092.1">
    <property type="nucleotide sequence ID" value="NZ_JAXDZL010000165.1"/>
</dbReference>
<evidence type="ECO:0000259" key="4">
    <source>
        <dbReference type="Pfam" id="PF00135"/>
    </source>
</evidence>
<comment type="caution">
    <text evidence="5">The sequence shown here is derived from an EMBL/GenBank/DDBJ whole genome shotgun (WGS) entry which is preliminary data.</text>
</comment>
<feature type="domain" description="Carboxylesterase type B" evidence="4">
    <location>
        <begin position="2"/>
        <end position="269"/>
    </location>
</feature>
<reference evidence="5 6" key="1">
    <citation type="submission" date="2019-08" db="EMBL/GenBank/DDBJ databases">
        <title>In-depth cultivation of the pig gut microbiome towards novel bacterial diversity and tailored functional studies.</title>
        <authorList>
            <person name="Wylensek D."/>
            <person name="Hitch T.C.A."/>
            <person name="Clavel T."/>
        </authorList>
    </citation>
    <scope>NUCLEOTIDE SEQUENCE [LARGE SCALE GENOMIC DNA]</scope>
    <source>
        <strain evidence="5 6">WCA-389-WT-23B</strain>
    </source>
</reference>
<accession>A0A6N7WF66</accession>
<dbReference type="Gene3D" id="3.40.50.1820">
    <property type="entry name" value="alpha/beta hydrolase"/>
    <property type="match status" value="1"/>
</dbReference>
<comment type="similarity">
    <text evidence="1 3">Belongs to the type-B carboxylesterase/lipase family.</text>
</comment>
<evidence type="ECO:0000313" key="5">
    <source>
        <dbReference type="EMBL" id="MSS88128.1"/>
    </source>
</evidence>
<dbReference type="PROSITE" id="PS00941">
    <property type="entry name" value="CARBOXYLESTERASE_B_2"/>
    <property type="match status" value="1"/>
</dbReference>
<dbReference type="InterPro" id="IPR019826">
    <property type="entry name" value="Carboxylesterase_B_AS"/>
</dbReference>
<sequence length="281" mass="31200">MVQTGCGPVRGIPGKEEGTAVFRGIRYARAGRFEYPVQVDHWDGIYDAGRFGNCSWQPRAFYNEEEVPEKAFYYNEFRKGESYIYSDDCLFLNIWAPVDAEGLPVLFYIHGGGFKGGCGHEKHFPGEAYCRRGVILVTCNYRLGPMGFCALPELAEEAGFTGNYGLFDQLCALQWVRGNIASFGGNPDRITIMGQSAGAMSVQQLCVTPLTKGLFCGAIMLSGGGVSRQFSTRPASEAYPFWQELERRLGASDLDALRRAEPQRLFEVFQALCKGKKERNG</sequence>